<dbReference type="Gene3D" id="3.40.50.1820">
    <property type="entry name" value="alpha/beta hydrolase"/>
    <property type="match status" value="1"/>
</dbReference>
<dbReference type="eggNOG" id="COG1506">
    <property type="taxonomic scope" value="Bacteria"/>
</dbReference>
<dbReference type="GO" id="GO:0004252">
    <property type="term" value="F:serine-type endopeptidase activity"/>
    <property type="evidence" value="ECO:0007669"/>
    <property type="project" value="TreeGrafter"/>
</dbReference>
<dbReference type="HOGENOM" id="CLU_017120_0_0_6"/>
<dbReference type="Pfam" id="PF00326">
    <property type="entry name" value="Peptidase_S9"/>
    <property type="match status" value="1"/>
</dbReference>
<dbReference type="SUPFAM" id="SSF82171">
    <property type="entry name" value="DPP6 N-terminal domain-like"/>
    <property type="match status" value="1"/>
</dbReference>
<dbReference type="SUPFAM" id="SSF53474">
    <property type="entry name" value="alpha/beta-Hydrolases"/>
    <property type="match status" value="1"/>
</dbReference>
<feature type="compositionally biased region" description="Polar residues" evidence="2">
    <location>
        <begin position="249"/>
        <end position="259"/>
    </location>
</feature>
<dbReference type="PANTHER" id="PTHR42776">
    <property type="entry name" value="SERINE PEPTIDASE S9 FAMILY MEMBER"/>
    <property type="match status" value="1"/>
</dbReference>
<evidence type="ECO:0000313" key="4">
    <source>
        <dbReference type="EMBL" id="ACD57088.1"/>
    </source>
</evidence>
<proteinExistence type="predicted"/>
<protein>
    <recommendedName>
        <fullName evidence="3">Peptidase S9 prolyl oligopeptidase catalytic domain-containing protein</fullName>
    </recommendedName>
</protein>
<gene>
    <name evidence="4" type="ordered locus">PXO_03778</name>
</gene>
<dbReference type="GO" id="GO:0006508">
    <property type="term" value="P:proteolysis"/>
    <property type="evidence" value="ECO:0007669"/>
    <property type="project" value="InterPro"/>
</dbReference>
<name>A0A0K0GFY4_XANOP</name>
<evidence type="ECO:0000313" key="5">
    <source>
        <dbReference type="Proteomes" id="UP000001740"/>
    </source>
</evidence>
<organism evidence="4 5">
    <name type="scientific">Xanthomonas oryzae pv. oryzae (strain PXO99A)</name>
    <dbReference type="NCBI Taxonomy" id="360094"/>
    <lineage>
        <taxon>Bacteria</taxon>
        <taxon>Pseudomonadati</taxon>
        <taxon>Pseudomonadota</taxon>
        <taxon>Gammaproteobacteria</taxon>
        <taxon>Lysobacterales</taxon>
        <taxon>Lysobacteraceae</taxon>
        <taxon>Xanthomonas</taxon>
    </lineage>
</organism>
<keyword evidence="1" id="KW-0378">Hydrolase</keyword>
<sequence length="865" mass="94499">MRMQRQGCVQAQIAGQSGMLTYWDNRRDMPMIASHRWTALFVLVILMPLPAFAGTPEGGYRQPPEPLLSVMRAPLNPSPRPDPTGRTLLLVQRTQYPPIARVAEPYLKLAGVRVEPRTHSRHDMSNGYGIRSCLEGFSLVDIASGKQTAVSLPAGACPALPVWSPDGRRFAFNNTAADHVELWVGDVATGQVRKIDGVQLNPVLGGEIQWLGGSSTLLLKTVPQDLGPAPRKAAVPPGPEVKETIQGKGESSTYEARDTLSSPQDEALFTYYATAQLLTVDAATGSQRKLGTPAVYSNVDGAPDGRHVLVERLKPPYSYVTTYARFAHDVAVLDLETGNERVLANLPVADRVPVQGVPTGPRAYAWRANQPATLVWAEALDGGDWKTSVPARDTLMTLAAPFTAKPRALARVQQRYAGLSWFAEGGQALLDEYDENRHWRRTTLVDADRPGAGERVLFDLSTDDLYADPGLPEMRVLANGQAVLREAQGALFLSGQGASPAGDRPFLDRYTLATGKSQRLFRSDAHVDEVFFGFAGDETSRLLTWHQSLTDPPNVYVRTLGEPLPAPAAGEAAFASTATPVTHFADPTPLVRQIKKRLVSYKRKDGVDLSFTLYTPPGYKEGTRVPAILYAYPLDYADPSKAGQVSGASERDFTRLNYYQLLLLAGYAIIDDAAFPIVGDPKTAYDTYLQQLVDDATAAVDKAVELGVVDRQRIGVTGHSHGALMTANLLAHTDLFRAGAATSGSYNKTLTPFGFQSERRSFWKAPDVYAQASAFFHADKINEPLLIVHGMDDANPGTETTQAPRLFQAIRGNGGTARLVLLPFEPHWYSARESNEDLVAEMLEWFDRYVKNAPPRDAQHANDVR</sequence>
<evidence type="ECO:0000259" key="3">
    <source>
        <dbReference type="Pfam" id="PF00326"/>
    </source>
</evidence>
<evidence type="ECO:0000256" key="1">
    <source>
        <dbReference type="ARBA" id="ARBA00022801"/>
    </source>
</evidence>
<dbReference type="KEGG" id="xop:PXO_03778"/>
<dbReference type="AlphaFoldDB" id="A0A0K0GFY4"/>
<dbReference type="PANTHER" id="PTHR42776:SF28">
    <property type="entry name" value="GLUTAMYL ENDOPEPTIDASE, CHLOROPLASTIC-RELATED"/>
    <property type="match status" value="1"/>
</dbReference>
<feature type="region of interest" description="Disordered" evidence="2">
    <location>
        <begin position="63"/>
        <end position="84"/>
    </location>
</feature>
<dbReference type="EMBL" id="CP000967">
    <property type="protein sequence ID" value="ACD57088.1"/>
    <property type="molecule type" value="Genomic_DNA"/>
</dbReference>
<feature type="region of interest" description="Disordered" evidence="2">
    <location>
        <begin position="228"/>
        <end position="259"/>
    </location>
</feature>
<dbReference type="InterPro" id="IPR001375">
    <property type="entry name" value="Peptidase_S9_cat"/>
</dbReference>
<feature type="domain" description="Peptidase S9 prolyl oligopeptidase catalytic" evidence="3">
    <location>
        <begin position="688"/>
        <end position="852"/>
    </location>
</feature>
<reference evidence="4 5" key="1">
    <citation type="journal article" date="2008" name="BMC Genomics">
        <title>Genome sequence and rapid evolution of the rice pathogen Xanthomonas oryzae pv. oryzae PXO99A.</title>
        <authorList>
            <person name="Salzberg S.L."/>
            <person name="Sommer D.D."/>
            <person name="Schatz M.C."/>
            <person name="Phillippy A.M."/>
            <person name="Rabinowicz P.D."/>
            <person name="Tsuge S."/>
            <person name="Furutani A."/>
            <person name="Ochiai H."/>
            <person name="Delcher A.L."/>
            <person name="Kelley D."/>
            <person name="Madupu R."/>
            <person name="Puiu D."/>
            <person name="Radune D."/>
            <person name="Shumway M."/>
            <person name="Trapnell C."/>
            <person name="Aparna G."/>
            <person name="Jha G."/>
            <person name="Pandey A."/>
            <person name="Patil P.B."/>
            <person name="Ishihara H."/>
            <person name="Meyer D.F."/>
            <person name="Szurek B."/>
            <person name="Verdier V."/>
            <person name="Koebnik R."/>
            <person name="Dow J.M."/>
            <person name="Ryan R.P."/>
            <person name="Hirata H."/>
            <person name="Tsuyumu S."/>
            <person name="Won Lee S."/>
            <person name="Seo Y.S."/>
            <person name="Sriariyanum M."/>
            <person name="Ronald P.C."/>
            <person name="Sonti R.V."/>
            <person name="Van Sluys M.A."/>
            <person name="Leach J.E."/>
            <person name="White F.F."/>
            <person name="Bogdanove A.J."/>
        </authorList>
    </citation>
    <scope>NUCLEOTIDE SEQUENCE [LARGE SCALE GENOMIC DNA]</scope>
    <source>
        <strain evidence="4 5">PXO99A</strain>
    </source>
</reference>
<dbReference type="Proteomes" id="UP000001740">
    <property type="component" value="Chromosome"/>
</dbReference>
<dbReference type="Gene3D" id="2.120.10.30">
    <property type="entry name" value="TolB, C-terminal domain"/>
    <property type="match status" value="1"/>
</dbReference>
<dbReference type="InterPro" id="IPR011042">
    <property type="entry name" value="6-blade_b-propeller_TolB-like"/>
</dbReference>
<evidence type="ECO:0000256" key="2">
    <source>
        <dbReference type="SAM" id="MobiDB-lite"/>
    </source>
</evidence>
<accession>A0A0K0GFY4</accession>
<dbReference type="InterPro" id="IPR029058">
    <property type="entry name" value="AB_hydrolase_fold"/>
</dbReference>